<evidence type="ECO:0000256" key="3">
    <source>
        <dbReference type="ARBA" id="ARBA00022475"/>
    </source>
</evidence>
<keyword evidence="6 7" id="KW-0472">Membrane</keyword>
<dbReference type="Proteomes" id="UP000828924">
    <property type="component" value="Chromosome"/>
</dbReference>
<sequence length="113" mass="11010">MVLLAGACELVGALLLACGAATPLAAAIVTGTMIVAAAPGAASGFWAHQGGYEVPFVYGALALVIAVTGPGPWSVDHALGADTASGPAWAVGAAAVAVATAAPVLLLRRRHLR</sequence>
<dbReference type="InterPro" id="IPR032808">
    <property type="entry name" value="DoxX"/>
</dbReference>
<evidence type="ECO:0000256" key="2">
    <source>
        <dbReference type="ARBA" id="ARBA00006679"/>
    </source>
</evidence>
<gene>
    <name evidence="8" type="ORF">J4032_22910</name>
</gene>
<reference evidence="8 9" key="1">
    <citation type="submission" date="2021-03" db="EMBL/GenBank/DDBJ databases">
        <title>Complete genome of Streptomyces formicae strain 1H-GS9 (DSM 100524).</title>
        <authorList>
            <person name="Atanasov K.E."/>
            <person name="Altabella T."/>
            <person name="Ferrer A."/>
        </authorList>
    </citation>
    <scope>NUCLEOTIDE SEQUENCE [LARGE SCALE GENOMIC DNA]</scope>
    <source>
        <strain evidence="8 9">1H-GS9</strain>
    </source>
</reference>
<protein>
    <submittedName>
        <fullName evidence="8">DoxX family protein</fullName>
    </submittedName>
</protein>
<evidence type="ECO:0000256" key="4">
    <source>
        <dbReference type="ARBA" id="ARBA00022692"/>
    </source>
</evidence>
<dbReference type="PANTHER" id="PTHR33452">
    <property type="entry name" value="OXIDOREDUCTASE CATD-RELATED"/>
    <property type="match status" value="1"/>
</dbReference>
<evidence type="ECO:0000256" key="6">
    <source>
        <dbReference type="ARBA" id="ARBA00023136"/>
    </source>
</evidence>
<dbReference type="Pfam" id="PF07681">
    <property type="entry name" value="DoxX"/>
    <property type="match status" value="1"/>
</dbReference>
<keyword evidence="5 7" id="KW-1133">Transmembrane helix</keyword>
<keyword evidence="4 7" id="KW-0812">Transmembrane</keyword>
<dbReference type="InterPro" id="IPR051907">
    <property type="entry name" value="DoxX-like_oxidoreductase"/>
</dbReference>
<dbReference type="PANTHER" id="PTHR33452:SF1">
    <property type="entry name" value="INNER MEMBRANE PROTEIN YPHA-RELATED"/>
    <property type="match status" value="1"/>
</dbReference>
<evidence type="ECO:0000313" key="9">
    <source>
        <dbReference type="Proteomes" id="UP000828924"/>
    </source>
</evidence>
<dbReference type="EMBL" id="CP071872">
    <property type="protein sequence ID" value="UNM16668.1"/>
    <property type="molecule type" value="Genomic_DNA"/>
</dbReference>
<proteinExistence type="inferred from homology"/>
<comment type="similarity">
    <text evidence="2">Belongs to the DoxX family.</text>
</comment>
<feature type="transmembrane region" description="Helical" evidence="7">
    <location>
        <begin position="88"/>
        <end position="107"/>
    </location>
</feature>
<keyword evidence="9" id="KW-1185">Reference proteome</keyword>
<accession>A0ABY3WVH1</accession>
<comment type="subcellular location">
    <subcellularLocation>
        <location evidence="1">Cell membrane</location>
        <topology evidence="1">Multi-pass membrane protein</topology>
    </subcellularLocation>
</comment>
<organism evidence="8 9">
    <name type="scientific">Streptomyces formicae</name>
    <dbReference type="NCBI Taxonomy" id="1616117"/>
    <lineage>
        <taxon>Bacteria</taxon>
        <taxon>Bacillati</taxon>
        <taxon>Actinomycetota</taxon>
        <taxon>Actinomycetes</taxon>
        <taxon>Kitasatosporales</taxon>
        <taxon>Streptomycetaceae</taxon>
        <taxon>Streptomyces</taxon>
    </lineage>
</organism>
<evidence type="ECO:0000256" key="1">
    <source>
        <dbReference type="ARBA" id="ARBA00004651"/>
    </source>
</evidence>
<name>A0ABY3WVH1_9ACTN</name>
<keyword evidence="3" id="KW-1003">Cell membrane</keyword>
<evidence type="ECO:0000256" key="5">
    <source>
        <dbReference type="ARBA" id="ARBA00022989"/>
    </source>
</evidence>
<evidence type="ECO:0000256" key="7">
    <source>
        <dbReference type="SAM" id="Phobius"/>
    </source>
</evidence>
<evidence type="ECO:0000313" key="8">
    <source>
        <dbReference type="EMBL" id="UNM16668.1"/>
    </source>
</evidence>